<dbReference type="GO" id="GO:0016746">
    <property type="term" value="F:acyltransferase activity"/>
    <property type="evidence" value="ECO:0007669"/>
    <property type="project" value="UniProtKB-KW"/>
</dbReference>
<evidence type="ECO:0000313" key="3">
    <source>
        <dbReference type="Proteomes" id="UP001597214"/>
    </source>
</evidence>
<proteinExistence type="predicted"/>
<name>A0ABW4LMY1_9BACI</name>
<keyword evidence="2" id="KW-0808">Transferase</keyword>
<accession>A0ABW4LMY1</accession>
<feature type="domain" description="N-acetyltransferase" evidence="1">
    <location>
        <begin position="6"/>
        <end position="131"/>
    </location>
</feature>
<dbReference type="EMBL" id="JBHUEM010000003">
    <property type="protein sequence ID" value="MFD1735415.1"/>
    <property type="molecule type" value="Genomic_DNA"/>
</dbReference>
<dbReference type="PANTHER" id="PTHR13355">
    <property type="entry name" value="GLUCOSAMINE 6-PHOSPHATE N-ACETYLTRANSFERASE"/>
    <property type="match status" value="1"/>
</dbReference>
<organism evidence="2 3">
    <name type="scientific">Bacillus salitolerans</name>
    <dbReference type="NCBI Taxonomy" id="1437434"/>
    <lineage>
        <taxon>Bacteria</taxon>
        <taxon>Bacillati</taxon>
        <taxon>Bacillota</taxon>
        <taxon>Bacilli</taxon>
        <taxon>Bacillales</taxon>
        <taxon>Bacillaceae</taxon>
        <taxon>Bacillus</taxon>
    </lineage>
</organism>
<dbReference type="SUPFAM" id="SSF55729">
    <property type="entry name" value="Acyl-CoA N-acyltransferases (Nat)"/>
    <property type="match status" value="1"/>
</dbReference>
<keyword evidence="2" id="KW-0012">Acyltransferase</keyword>
<dbReference type="EC" id="2.3.-.-" evidence="2"/>
<evidence type="ECO:0000313" key="2">
    <source>
        <dbReference type="EMBL" id="MFD1735415.1"/>
    </source>
</evidence>
<dbReference type="PROSITE" id="PS51186">
    <property type="entry name" value="GNAT"/>
    <property type="match status" value="1"/>
</dbReference>
<dbReference type="RefSeq" id="WP_377926515.1">
    <property type="nucleotide sequence ID" value="NZ_JBHUEM010000003.1"/>
</dbReference>
<dbReference type="CDD" id="cd04301">
    <property type="entry name" value="NAT_SF"/>
    <property type="match status" value="1"/>
</dbReference>
<dbReference type="PANTHER" id="PTHR13355:SF23">
    <property type="entry name" value="FAMILY N-ACETYLTRANSFERASE, PUTATIVE (AFU_ORTHOLOGUE AFUA_3G00870)-RELATED"/>
    <property type="match status" value="1"/>
</dbReference>
<dbReference type="InterPro" id="IPR000182">
    <property type="entry name" value="GNAT_dom"/>
</dbReference>
<comment type="caution">
    <text evidence="2">The sequence shown here is derived from an EMBL/GenBank/DDBJ whole genome shotgun (WGS) entry which is preliminary data.</text>
</comment>
<sequence>MNYKVIINIPVTHNEVPQLRELVGWGRRDDDYPLLLERCNFWGGIRDEENKLIAFGYVCGMGLEHGYMEDIIVHPQYQGQGIGVELVKGLLRESERFGLEIVTVTFEENNTNFYKKCGFTTGSGGVWQSIK</sequence>
<dbReference type="InterPro" id="IPR016181">
    <property type="entry name" value="Acyl_CoA_acyltransferase"/>
</dbReference>
<reference evidence="3" key="1">
    <citation type="journal article" date="2019" name="Int. J. Syst. Evol. Microbiol.">
        <title>The Global Catalogue of Microorganisms (GCM) 10K type strain sequencing project: providing services to taxonomists for standard genome sequencing and annotation.</title>
        <authorList>
            <consortium name="The Broad Institute Genomics Platform"/>
            <consortium name="The Broad Institute Genome Sequencing Center for Infectious Disease"/>
            <person name="Wu L."/>
            <person name="Ma J."/>
        </authorList>
    </citation>
    <scope>NUCLEOTIDE SEQUENCE [LARGE SCALE GENOMIC DNA]</scope>
    <source>
        <strain evidence="3">CCUG 49339</strain>
    </source>
</reference>
<protein>
    <submittedName>
        <fullName evidence="2">GNAT family N-acetyltransferase</fullName>
        <ecNumber evidence="2">2.3.-.-</ecNumber>
    </submittedName>
</protein>
<keyword evidence="3" id="KW-1185">Reference proteome</keyword>
<dbReference type="Gene3D" id="3.40.630.30">
    <property type="match status" value="1"/>
</dbReference>
<dbReference type="Proteomes" id="UP001597214">
    <property type="component" value="Unassembled WGS sequence"/>
</dbReference>
<gene>
    <name evidence="2" type="ORF">ACFSCX_02460</name>
</gene>
<dbReference type="InterPro" id="IPR039143">
    <property type="entry name" value="GNPNAT1-like"/>
</dbReference>
<dbReference type="Pfam" id="PF00583">
    <property type="entry name" value="Acetyltransf_1"/>
    <property type="match status" value="1"/>
</dbReference>
<evidence type="ECO:0000259" key="1">
    <source>
        <dbReference type="PROSITE" id="PS51186"/>
    </source>
</evidence>